<comment type="caution">
    <text evidence="2">The sequence shown here is derived from an EMBL/GenBank/DDBJ whole genome shotgun (WGS) entry which is preliminary data.</text>
</comment>
<evidence type="ECO:0000256" key="1">
    <source>
        <dbReference type="SAM" id="Phobius"/>
    </source>
</evidence>
<organism evidence="2 3">
    <name type="scientific">Pseudomonas paralactis</name>
    <dbReference type="NCBI Taxonomy" id="1615673"/>
    <lineage>
        <taxon>Bacteria</taxon>
        <taxon>Pseudomonadati</taxon>
        <taxon>Pseudomonadota</taxon>
        <taxon>Gammaproteobacteria</taxon>
        <taxon>Pseudomonadales</taxon>
        <taxon>Pseudomonadaceae</taxon>
        <taxon>Pseudomonas</taxon>
    </lineage>
</organism>
<sequence length="125" mass="14709">MRNLELYGVEKVAQELRSRELHILSIASNGEKAARTMAWKMFCEDELKIDDNNNNLSRLAQIQYFRAVDLLPQYGLSMDVDERKFRDFFLDELWVINKSVTKKGVQLVFYLFVALGLFGLYKIFF</sequence>
<dbReference type="PATRIC" id="fig|1615673.3.peg.1865"/>
<dbReference type="AlphaFoldDB" id="A0A0R3AKE6"/>
<gene>
    <name evidence="2" type="ORF">TX23_04405</name>
</gene>
<keyword evidence="1" id="KW-0812">Transmembrane</keyword>
<reference evidence="2 3" key="1">
    <citation type="submission" date="2015-02" db="EMBL/GenBank/DDBJ databases">
        <title>Two Pseudomonas sp. nov., isolated from raw milk.</title>
        <authorList>
            <person name="Wenning M."/>
            <person name="von Neubeck M."/>
            <person name="Huptas C."/>
            <person name="Scherer S."/>
        </authorList>
    </citation>
    <scope>NUCLEOTIDE SEQUENCE [LARGE SCALE GENOMIC DNA]</scope>
    <source>
        <strain evidence="2 3">DSM 29164</strain>
    </source>
</reference>
<feature type="transmembrane region" description="Helical" evidence="1">
    <location>
        <begin position="107"/>
        <end position="124"/>
    </location>
</feature>
<protein>
    <submittedName>
        <fullName evidence="2">Uncharacterized protein</fullName>
    </submittedName>
</protein>
<keyword evidence="1" id="KW-0472">Membrane</keyword>
<dbReference type="EMBL" id="JYLN01000002">
    <property type="protein sequence ID" value="KRP73670.1"/>
    <property type="molecule type" value="Genomic_DNA"/>
</dbReference>
<dbReference type="RefSeq" id="WP_057701182.1">
    <property type="nucleotide sequence ID" value="NZ_JAUKOF010000012.1"/>
</dbReference>
<evidence type="ECO:0000313" key="3">
    <source>
        <dbReference type="Proteomes" id="UP000050852"/>
    </source>
</evidence>
<evidence type="ECO:0000313" key="2">
    <source>
        <dbReference type="EMBL" id="KRP73670.1"/>
    </source>
</evidence>
<keyword evidence="1" id="KW-1133">Transmembrane helix</keyword>
<dbReference type="OrthoDB" id="6935039at2"/>
<proteinExistence type="predicted"/>
<accession>A0A0R3AKE6</accession>
<name>A0A0R3AKE6_9PSED</name>
<dbReference type="Proteomes" id="UP000050852">
    <property type="component" value="Unassembled WGS sequence"/>
</dbReference>